<evidence type="ECO:0000256" key="1">
    <source>
        <dbReference type="ARBA" id="ARBA00001798"/>
    </source>
</evidence>
<sequence>MNIPKDNTDNRLSVTLEVGKDKKLKVVKTLMNECTENSNVNVKNQLINSSLNNEDYEKGLEIYLGHFKKKFTKFQESNIYNVYNIKEIKEKMEEEIYDVMNLINVDYDYAYRFLKAYNFNSNDLIEEWFKNSKNVLLRAEFSHLKEEDICEKTSYNLLGEENDTINIKELDKNNSLLKSHFNSNFKKEKYICPVLLLECDIIDTYALKCGHRYSKECWLCYLKISLNEDFEENVISKKCIDVECKELIKKDDWKNICDKILYEKYQNILINIYINKNYNLKKCPNKNCDYVIESVMLKNNNIICKCGHNFCFICSYEFHRPVTCSIIKKWHDLEKKDDNNIKWINIHTKKCPNCNEPIEKTSGCMHMRCICGYDFCWLCLEKWKNHKGGFYKCNKYLEEIKFNEDEINKEKEEKKNSNHILNKYNHFKTRFDAHHYGENFSIKTQLLFLYNFCQSYNIDIQKFKNFEDAIIQTIKCRKILKWSYAYAYFSNWKNENQKYFFEYHQGELERNLEILQRKTESIDLDQFTKNREDKNMIEIQELTKIVDTFFKNICEFIENDFNN</sequence>
<dbReference type="InterPro" id="IPR054694">
    <property type="entry name" value="Parkin-like_IBR"/>
</dbReference>
<keyword evidence="5" id="KW-0479">Metal-binding</keyword>
<dbReference type="Gene3D" id="1.20.120.1750">
    <property type="match status" value="1"/>
</dbReference>
<dbReference type="AlphaFoldDB" id="A0A1J1H5C3"/>
<evidence type="ECO:0000256" key="5">
    <source>
        <dbReference type="ARBA" id="ARBA00022723"/>
    </source>
</evidence>
<dbReference type="InterPro" id="IPR013083">
    <property type="entry name" value="Znf_RING/FYVE/PHD"/>
</dbReference>
<dbReference type="GeneID" id="39735995"/>
<dbReference type="PANTHER" id="PTHR11685">
    <property type="entry name" value="RBR FAMILY RING FINGER AND IBR DOMAIN-CONTAINING"/>
    <property type="match status" value="1"/>
</dbReference>
<comment type="catalytic activity">
    <reaction evidence="1">
        <text>[E2 ubiquitin-conjugating enzyme]-S-ubiquitinyl-L-cysteine + [acceptor protein]-L-lysine = [E2 ubiquitin-conjugating enzyme]-L-cysteine + [acceptor protein]-N(6)-ubiquitinyl-L-lysine.</text>
        <dbReference type="EC" id="2.3.2.31"/>
    </reaction>
</comment>
<dbReference type="Proteomes" id="UP000220158">
    <property type="component" value="Chromosome 8"/>
</dbReference>
<dbReference type="Gene3D" id="3.30.40.10">
    <property type="entry name" value="Zinc/RING finger domain, C3HC4 (zinc finger)"/>
    <property type="match status" value="1"/>
</dbReference>
<feature type="domain" description="RING-type" evidence="10">
    <location>
        <begin position="188"/>
        <end position="397"/>
    </location>
</feature>
<keyword evidence="4" id="KW-0808">Transferase</keyword>
<dbReference type="InterPro" id="IPR002867">
    <property type="entry name" value="IBR_dom"/>
</dbReference>
<dbReference type="SUPFAM" id="SSF57850">
    <property type="entry name" value="RING/U-box"/>
    <property type="match status" value="3"/>
</dbReference>
<organism evidence="11 12">
    <name type="scientific">Plasmodium relictum</name>
    <dbReference type="NCBI Taxonomy" id="85471"/>
    <lineage>
        <taxon>Eukaryota</taxon>
        <taxon>Sar</taxon>
        <taxon>Alveolata</taxon>
        <taxon>Apicomplexa</taxon>
        <taxon>Aconoidasida</taxon>
        <taxon>Haemosporida</taxon>
        <taxon>Plasmodiidae</taxon>
        <taxon>Plasmodium</taxon>
        <taxon>Plasmodium (Haemamoeba)</taxon>
    </lineage>
</organism>
<keyword evidence="12" id="KW-1185">Reference proteome</keyword>
<dbReference type="SMART" id="SM00647">
    <property type="entry name" value="IBR"/>
    <property type="match status" value="2"/>
</dbReference>
<dbReference type="Pfam" id="PF01485">
    <property type="entry name" value="IBR"/>
    <property type="match status" value="1"/>
</dbReference>
<dbReference type="OrthoDB" id="10009520at2759"/>
<dbReference type="RefSeq" id="XP_028532894.1">
    <property type="nucleotide sequence ID" value="XM_028676402.1"/>
</dbReference>
<comment type="pathway">
    <text evidence="2">Protein modification; protein ubiquitination.</text>
</comment>
<dbReference type="VEuPathDB" id="PlasmoDB:PRELSG_0831900"/>
<evidence type="ECO:0000259" key="10">
    <source>
        <dbReference type="PROSITE" id="PS51873"/>
    </source>
</evidence>
<name>A0A1J1H5C3_PLARL</name>
<dbReference type="EC" id="2.3.2.31" evidence="3"/>
<dbReference type="InterPro" id="IPR031127">
    <property type="entry name" value="E3_UB_ligase_RBR"/>
</dbReference>
<evidence type="ECO:0000313" key="12">
    <source>
        <dbReference type="Proteomes" id="UP000220158"/>
    </source>
</evidence>
<evidence type="ECO:0000256" key="8">
    <source>
        <dbReference type="ARBA" id="ARBA00022786"/>
    </source>
</evidence>
<evidence type="ECO:0000256" key="7">
    <source>
        <dbReference type="ARBA" id="ARBA00022771"/>
    </source>
</evidence>
<dbReference type="InterPro" id="IPR044066">
    <property type="entry name" value="TRIAD_supradom"/>
</dbReference>
<dbReference type="PROSITE" id="PS51873">
    <property type="entry name" value="TRIAD"/>
    <property type="match status" value="1"/>
</dbReference>
<proteinExistence type="predicted"/>
<evidence type="ECO:0000256" key="3">
    <source>
        <dbReference type="ARBA" id="ARBA00012251"/>
    </source>
</evidence>
<dbReference type="GO" id="GO:0016567">
    <property type="term" value="P:protein ubiquitination"/>
    <property type="evidence" value="ECO:0007669"/>
    <property type="project" value="InterPro"/>
</dbReference>
<evidence type="ECO:0000256" key="6">
    <source>
        <dbReference type="ARBA" id="ARBA00022737"/>
    </source>
</evidence>
<evidence type="ECO:0000313" key="11">
    <source>
        <dbReference type="EMBL" id="CRG99889.1"/>
    </source>
</evidence>
<evidence type="ECO:0000256" key="2">
    <source>
        <dbReference type="ARBA" id="ARBA00004906"/>
    </source>
</evidence>
<protein>
    <recommendedName>
        <fullName evidence="3">RBR-type E3 ubiquitin transferase</fullName>
        <ecNumber evidence="3">2.3.2.31</ecNumber>
    </recommendedName>
</protein>
<evidence type="ECO:0000256" key="9">
    <source>
        <dbReference type="ARBA" id="ARBA00022833"/>
    </source>
</evidence>
<dbReference type="EMBL" id="LN835303">
    <property type="protein sequence ID" value="CRG99889.1"/>
    <property type="molecule type" value="Genomic_DNA"/>
</dbReference>
<dbReference type="Pfam" id="PF22605">
    <property type="entry name" value="IBR_2"/>
    <property type="match status" value="1"/>
</dbReference>
<gene>
    <name evidence="11" type="ORF">PRELSG_0831900</name>
</gene>
<accession>A0A1J1H5C3</accession>
<reference evidence="11 12" key="1">
    <citation type="submission" date="2015-04" db="EMBL/GenBank/DDBJ databases">
        <authorList>
            <consortium name="Pathogen Informatics"/>
        </authorList>
    </citation>
    <scope>NUCLEOTIDE SEQUENCE [LARGE SCALE GENOMIC DNA]</scope>
    <source>
        <strain evidence="11 12">SGS1</strain>
    </source>
</reference>
<dbReference type="KEGG" id="prel:PRELSG_0831900"/>
<dbReference type="OMA" id="CGRERHE"/>
<keyword evidence="6" id="KW-0677">Repeat</keyword>
<keyword evidence="9" id="KW-0862">Zinc</keyword>
<keyword evidence="7" id="KW-0863">Zinc-finger</keyword>
<dbReference type="GO" id="GO:0061630">
    <property type="term" value="F:ubiquitin protein ligase activity"/>
    <property type="evidence" value="ECO:0007669"/>
    <property type="project" value="UniProtKB-EC"/>
</dbReference>
<keyword evidence="8" id="KW-0833">Ubl conjugation pathway</keyword>
<evidence type="ECO:0000256" key="4">
    <source>
        <dbReference type="ARBA" id="ARBA00022679"/>
    </source>
</evidence>
<dbReference type="GO" id="GO:0008270">
    <property type="term" value="F:zinc ion binding"/>
    <property type="evidence" value="ECO:0007669"/>
    <property type="project" value="UniProtKB-KW"/>
</dbReference>